<accession>A0A8D8A555</accession>
<reference evidence="2" key="1">
    <citation type="submission" date="2021-05" db="EMBL/GenBank/DDBJ databases">
        <authorList>
            <person name="Alioto T."/>
            <person name="Alioto T."/>
            <person name="Gomez Garrido J."/>
        </authorList>
    </citation>
    <scope>NUCLEOTIDE SEQUENCE</scope>
</reference>
<keyword evidence="1" id="KW-0812">Transmembrane</keyword>
<dbReference type="AlphaFoldDB" id="A0A8D8A555"/>
<proteinExistence type="predicted"/>
<protein>
    <submittedName>
        <fullName evidence="2">(northern house mosquito) hypothetical protein</fullName>
    </submittedName>
</protein>
<evidence type="ECO:0000313" key="2">
    <source>
        <dbReference type="EMBL" id="CAG6450541.1"/>
    </source>
</evidence>
<keyword evidence="1" id="KW-0472">Membrane</keyword>
<feature type="transmembrane region" description="Helical" evidence="1">
    <location>
        <begin position="90"/>
        <end position="110"/>
    </location>
</feature>
<feature type="transmembrane region" description="Helical" evidence="1">
    <location>
        <begin position="29"/>
        <end position="45"/>
    </location>
</feature>
<dbReference type="EMBL" id="HBUE01016556">
    <property type="protein sequence ID" value="CAG6450531.1"/>
    <property type="molecule type" value="Transcribed_RNA"/>
</dbReference>
<name>A0A8D8A555_CULPI</name>
<evidence type="ECO:0000256" key="1">
    <source>
        <dbReference type="SAM" id="Phobius"/>
    </source>
</evidence>
<dbReference type="EMBL" id="HBUE01016566">
    <property type="protein sequence ID" value="CAG6450541.1"/>
    <property type="molecule type" value="Transcribed_RNA"/>
</dbReference>
<dbReference type="EMBL" id="HBUE01016563">
    <property type="protein sequence ID" value="CAG6450538.1"/>
    <property type="molecule type" value="Transcribed_RNA"/>
</dbReference>
<sequence>MLTLFFLTRSFFLLLVCQTTSKHLMVNFNFFNFAFLLFSSVFLDYSDTHIFITIISNSRFSSFFKIMIHHVVYHFYILNCLVEFCMLPPLLLIVSLECVFCLCGIFTLYLQTGIDAHLL</sequence>
<dbReference type="EMBL" id="HBUE01016564">
    <property type="protein sequence ID" value="CAG6450539.1"/>
    <property type="molecule type" value="Transcribed_RNA"/>
</dbReference>
<dbReference type="EMBL" id="HBUE01016555">
    <property type="protein sequence ID" value="CAG6450530.1"/>
    <property type="molecule type" value="Transcribed_RNA"/>
</dbReference>
<keyword evidence="1" id="KW-1133">Transmembrane helix</keyword>
<organism evidence="2">
    <name type="scientific">Culex pipiens</name>
    <name type="common">House mosquito</name>
    <dbReference type="NCBI Taxonomy" id="7175"/>
    <lineage>
        <taxon>Eukaryota</taxon>
        <taxon>Metazoa</taxon>
        <taxon>Ecdysozoa</taxon>
        <taxon>Arthropoda</taxon>
        <taxon>Hexapoda</taxon>
        <taxon>Insecta</taxon>
        <taxon>Pterygota</taxon>
        <taxon>Neoptera</taxon>
        <taxon>Endopterygota</taxon>
        <taxon>Diptera</taxon>
        <taxon>Nematocera</taxon>
        <taxon>Culicoidea</taxon>
        <taxon>Culicidae</taxon>
        <taxon>Culicinae</taxon>
        <taxon>Culicini</taxon>
        <taxon>Culex</taxon>
        <taxon>Culex</taxon>
    </lineage>
</organism>
<feature type="transmembrane region" description="Helical" evidence="1">
    <location>
        <begin position="66"/>
        <end position="84"/>
    </location>
</feature>